<dbReference type="AlphaFoldDB" id="A0A8K0JUF5"/>
<evidence type="ECO:0000256" key="1">
    <source>
        <dbReference type="SAM" id="MobiDB-lite"/>
    </source>
</evidence>
<protein>
    <recommendedName>
        <fullName evidence="4">Regulatory-associated protein of mTOR</fullName>
    </recommendedName>
</protein>
<dbReference type="InterPro" id="IPR036322">
    <property type="entry name" value="WD40_repeat_dom_sf"/>
</dbReference>
<reference evidence="2" key="2">
    <citation type="submission" date="2017-10" db="EMBL/GenBank/DDBJ databases">
        <title>Ladona fulva Genome sequencing and assembly.</title>
        <authorList>
            <person name="Murali S."/>
            <person name="Richards S."/>
            <person name="Bandaranaike D."/>
            <person name="Bellair M."/>
            <person name="Blankenburg K."/>
            <person name="Chao H."/>
            <person name="Dinh H."/>
            <person name="Doddapaneni H."/>
            <person name="Dugan-Rocha S."/>
            <person name="Elkadiri S."/>
            <person name="Gnanaolivu R."/>
            <person name="Hernandez B."/>
            <person name="Skinner E."/>
            <person name="Javaid M."/>
            <person name="Lee S."/>
            <person name="Li M."/>
            <person name="Ming W."/>
            <person name="Munidasa M."/>
            <person name="Muniz J."/>
            <person name="Nguyen L."/>
            <person name="Hughes D."/>
            <person name="Osuji N."/>
            <person name="Pu L.-L."/>
            <person name="Puazo M."/>
            <person name="Qu C."/>
            <person name="Quiroz J."/>
            <person name="Raj R."/>
            <person name="Weissenberger G."/>
            <person name="Xin Y."/>
            <person name="Zou X."/>
            <person name="Han Y."/>
            <person name="Worley K."/>
            <person name="Muzny D."/>
            <person name="Gibbs R."/>
        </authorList>
    </citation>
    <scope>NUCLEOTIDE SEQUENCE</scope>
    <source>
        <strain evidence="2">Sampled in the wild</strain>
    </source>
</reference>
<organism evidence="2 3">
    <name type="scientific">Ladona fulva</name>
    <name type="common">Scarce chaser dragonfly</name>
    <name type="synonym">Libellula fulva</name>
    <dbReference type="NCBI Taxonomy" id="123851"/>
    <lineage>
        <taxon>Eukaryota</taxon>
        <taxon>Metazoa</taxon>
        <taxon>Ecdysozoa</taxon>
        <taxon>Arthropoda</taxon>
        <taxon>Hexapoda</taxon>
        <taxon>Insecta</taxon>
        <taxon>Pterygota</taxon>
        <taxon>Palaeoptera</taxon>
        <taxon>Odonata</taxon>
        <taxon>Epiprocta</taxon>
        <taxon>Anisoptera</taxon>
        <taxon>Libelluloidea</taxon>
        <taxon>Libellulidae</taxon>
        <taxon>Ladona</taxon>
    </lineage>
</organism>
<name>A0A8K0JUF5_LADFU</name>
<dbReference type="GO" id="GO:0071230">
    <property type="term" value="P:cellular response to amino acid stimulus"/>
    <property type="evidence" value="ECO:0007669"/>
    <property type="project" value="TreeGrafter"/>
</dbReference>
<feature type="region of interest" description="Disordered" evidence="1">
    <location>
        <begin position="174"/>
        <end position="219"/>
    </location>
</feature>
<dbReference type="InterPro" id="IPR015943">
    <property type="entry name" value="WD40/YVTN_repeat-like_dom_sf"/>
</dbReference>
<dbReference type="Proteomes" id="UP000792457">
    <property type="component" value="Unassembled WGS sequence"/>
</dbReference>
<comment type="caution">
    <text evidence="2">The sequence shown here is derived from an EMBL/GenBank/DDBJ whole genome shotgun (WGS) entry which is preliminary data.</text>
</comment>
<dbReference type="InterPro" id="IPR004083">
    <property type="entry name" value="Raptor"/>
</dbReference>
<evidence type="ECO:0008006" key="4">
    <source>
        <dbReference type="Google" id="ProtNLM"/>
    </source>
</evidence>
<keyword evidence="3" id="KW-1185">Reference proteome</keyword>
<dbReference type="SUPFAM" id="SSF50978">
    <property type="entry name" value="WD40 repeat-like"/>
    <property type="match status" value="2"/>
</dbReference>
<dbReference type="GO" id="GO:0009267">
    <property type="term" value="P:cellular response to starvation"/>
    <property type="evidence" value="ECO:0007669"/>
    <property type="project" value="TreeGrafter"/>
</dbReference>
<reference evidence="2" key="1">
    <citation type="submission" date="2013-04" db="EMBL/GenBank/DDBJ databases">
        <authorList>
            <person name="Qu J."/>
            <person name="Murali S.C."/>
            <person name="Bandaranaike D."/>
            <person name="Bellair M."/>
            <person name="Blankenburg K."/>
            <person name="Chao H."/>
            <person name="Dinh H."/>
            <person name="Doddapaneni H."/>
            <person name="Downs B."/>
            <person name="Dugan-Rocha S."/>
            <person name="Elkadiri S."/>
            <person name="Gnanaolivu R.D."/>
            <person name="Hernandez B."/>
            <person name="Javaid M."/>
            <person name="Jayaseelan J.C."/>
            <person name="Lee S."/>
            <person name="Li M."/>
            <person name="Ming W."/>
            <person name="Munidasa M."/>
            <person name="Muniz J."/>
            <person name="Nguyen L."/>
            <person name="Ongeri F."/>
            <person name="Osuji N."/>
            <person name="Pu L.-L."/>
            <person name="Puazo M."/>
            <person name="Qu C."/>
            <person name="Quiroz J."/>
            <person name="Raj R."/>
            <person name="Weissenberger G."/>
            <person name="Xin Y."/>
            <person name="Zou X."/>
            <person name="Han Y."/>
            <person name="Richards S."/>
            <person name="Worley K."/>
            <person name="Muzny D."/>
            <person name="Gibbs R."/>
        </authorList>
    </citation>
    <scope>NUCLEOTIDE SEQUENCE</scope>
    <source>
        <strain evidence="2">Sampled in the wild</strain>
    </source>
</reference>
<dbReference type="SMART" id="SM00320">
    <property type="entry name" value="WD40"/>
    <property type="match status" value="5"/>
</dbReference>
<dbReference type="InterPro" id="IPR001680">
    <property type="entry name" value="WD40_rpt"/>
</dbReference>
<sequence>MYIIYWVWDWGGGTLGSTGSSSTGTAGSKLSHCPSRGPRPGASRITSIEFVNGHDVSLLLAASDDGSLRLWRDYSCPYTPQFSMGPASSSIHASGISSQSQPRLVSAWQAISDISQPAMAARQVVVTGDVRIIRLWDAERELRLQDLPTGADSCVTGVSSDSIGCVVYHVINNHSKEGESPPTGSQTDLHRLSTRSSQLSSRVRKNMPNTISEETDDTGGVRKPLVSTQFVEWSCKYFAQPVMKFLEDDDVESKQHYEREWRYMRNTHLRKEAKEEQKRLAIGAKVESQIFNARSSDPPSVIKFHPYENHLVVAGKDCFGPFWFCSGGPLLVVGCGDGSVRLFDRRMGPQESRVMTWREHTGWVVGAHLRTDLPSAGRVISGSVAGDVRFFDLRRNSSVGLCQTSQGMTAMAVHPEADCFSCGSVNQFISIYNTNGVLQNVIKYHEGFMSQRIKPVSCLAFHAHRVCLAAGSMDSSIGVYSLDLRR</sequence>
<dbReference type="GO" id="GO:0030307">
    <property type="term" value="P:positive regulation of cell growth"/>
    <property type="evidence" value="ECO:0007669"/>
    <property type="project" value="TreeGrafter"/>
</dbReference>
<dbReference type="PANTHER" id="PTHR12848:SF16">
    <property type="entry name" value="REGULATORY-ASSOCIATED PROTEIN OF MTOR"/>
    <property type="match status" value="1"/>
</dbReference>
<gene>
    <name evidence="2" type="ORF">J437_LFUL004570</name>
</gene>
<dbReference type="GO" id="GO:0031931">
    <property type="term" value="C:TORC1 complex"/>
    <property type="evidence" value="ECO:0007669"/>
    <property type="project" value="InterPro"/>
</dbReference>
<proteinExistence type="predicted"/>
<dbReference type="GO" id="GO:0038202">
    <property type="term" value="P:TORC1 signaling"/>
    <property type="evidence" value="ECO:0007669"/>
    <property type="project" value="TreeGrafter"/>
</dbReference>
<accession>A0A8K0JUF5</accession>
<dbReference type="OrthoDB" id="10262360at2759"/>
<dbReference type="GO" id="GO:0030674">
    <property type="term" value="F:protein-macromolecule adaptor activity"/>
    <property type="evidence" value="ECO:0007669"/>
    <property type="project" value="TreeGrafter"/>
</dbReference>
<dbReference type="PANTHER" id="PTHR12848">
    <property type="entry name" value="REGULATORY-ASSOCIATED PROTEIN OF MTOR"/>
    <property type="match status" value="1"/>
</dbReference>
<evidence type="ECO:0000313" key="2">
    <source>
        <dbReference type="EMBL" id="KAG8222534.1"/>
    </source>
</evidence>
<dbReference type="GO" id="GO:0010506">
    <property type="term" value="P:regulation of autophagy"/>
    <property type="evidence" value="ECO:0007669"/>
    <property type="project" value="TreeGrafter"/>
</dbReference>
<dbReference type="Gene3D" id="2.130.10.10">
    <property type="entry name" value="YVTN repeat-like/Quinoprotein amine dehydrogenase"/>
    <property type="match status" value="2"/>
</dbReference>
<dbReference type="Pfam" id="PF00400">
    <property type="entry name" value="WD40"/>
    <property type="match status" value="2"/>
</dbReference>
<feature type="region of interest" description="Disordered" evidence="1">
    <location>
        <begin position="19"/>
        <end position="41"/>
    </location>
</feature>
<feature type="compositionally biased region" description="Low complexity" evidence="1">
    <location>
        <begin position="19"/>
        <end position="28"/>
    </location>
</feature>
<dbReference type="EMBL" id="KZ308136">
    <property type="protein sequence ID" value="KAG8222534.1"/>
    <property type="molecule type" value="Genomic_DNA"/>
</dbReference>
<evidence type="ECO:0000313" key="3">
    <source>
        <dbReference type="Proteomes" id="UP000792457"/>
    </source>
</evidence>
<dbReference type="GO" id="GO:0005737">
    <property type="term" value="C:cytoplasm"/>
    <property type="evidence" value="ECO:0007669"/>
    <property type="project" value="TreeGrafter"/>
</dbReference>